<evidence type="ECO:0000256" key="6">
    <source>
        <dbReference type="ARBA" id="ARBA00023163"/>
    </source>
</evidence>
<dbReference type="InterPro" id="IPR009057">
    <property type="entry name" value="Homeodomain-like_sf"/>
</dbReference>
<keyword evidence="3" id="KW-0902">Two-component regulatory system</keyword>
<dbReference type="Gene3D" id="3.40.50.2300">
    <property type="match status" value="1"/>
</dbReference>
<dbReference type="PANTHER" id="PTHR32071">
    <property type="entry name" value="TRANSCRIPTIONAL REGULATORY PROTEIN"/>
    <property type="match status" value="1"/>
</dbReference>
<dbReference type="SUPFAM" id="SSF52172">
    <property type="entry name" value="CheY-like"/>
    <property type="match status" value="1"/>
</dbReference>
<dbReference type="GO" id="GO:0000160">
    <property type="term" value="P:phosphorelay signal transduction system"/>
    <property type="evidence" value="ECO:0007669"/>
    <property type="project" value="UniProtKB-KW"/>
</dbReference>
<dbReference type="Pfam" id="PF00072">
    <property type="entry name" value="Response_reg"/>
    <property type="match status" value="1"/>
</dbReference>
<keyword evidence="6" id="KW-0804">Transcription</keyword>
<dbReference type="Pfam" id="PF02954">
    <property type="entry name" value="HTH_8"/>
    <property type="match status" value="1"/>
</dbReference>
<dbReference type="CDD" id="cd00009">
    <property type="entry name" value="AAA"/>
    <property type="match status" value="1"/>
</dbReference>
<keyword evidence="1" id="KW-0547">Nucleotide-binding</keyword>
<evidence type="ECO:0000259" key="9">
    <source>
        <dbReference type="PROSITE" id="PS50110"/>
    </source>
</evidence>
<dbReference type="SUPFAM" id="SSF52540">
    <property type="entry name" value="P-loop containing nucleoside triphosphate hydrolases"/>
    <property type="match status" value="1"/>
</dbReference>
<dbReference type="EMBL" id="CYHE01000011">
    <property type="protein sequence ID" value="CUA98853.1"/>
    <property type="molecule type" value="Genomic_DNA"/>
</dbReference>
<dbReference type="InterPro" id="IPR001789">
    <property type="entry name" value="Sig_transdc_resp-reg_receiver"/>
</dbReference>
<dbReference type="InterPro" id="IPR025944">
    <property type="entry name" value="Sigma_54_int_dom_CS"/>
</dbReference>
<dbReference type="SUPFAM" id="SSF46689">
    <property type="entry name" value="Homeodomain-like"/>
    <property type="match status" value="1"/>
</dbReference>
<dbReference type="InterPro" id="IPR027417">
    <property type="entry name" value="P-loop_NTPase"/>
</dbReference>
<dbReference type="GO" id="GO:0043565">
    <property type="term" value="F:sequence-specific DNA binding"/>
    <property type="evidence" value="ECO:0007669"/>
    <property type="project" value="InterPro"/>
</dbReference>
<evidence type="ECO:0000256" key="4">
    <source>
        <dbReference type="ARBA" id="ARBA00023015"/>
    </source>
</evidence>
<dbReference type="OrthoDB" id="9802388at2"/>
<keyword evidence="2" id="KW-0067">ATP-binding</keyword>
<dbReference type="InterPro" id="IPR003593">
    <property type="entry name" value="AAA+_ATPase"/>
</dbReference>
<dbReference type="AlphaFoldDB" id="A0A0K6I711"/>
<feature type="domain" description="Response regulatory" evidence="9">
    <location>
        <begin position="24"/>
        <end position="138"/>
    </location>
</feature>
<dbReference type="RefSeq" id="WP_055456484.1">
    <property type="nucleotide sequence ID" value="NZ_CYHE01000011.1"/>
</dbReference>
<evidence type="ECO:0000313" key="11">
    <source>
        <dbReference type="Proteomes" id="UP000183900"/>
    </source>
</evidence>
<evidence type="ECO:0000313" key="10">
    <source>
        <dbReference type="EMBL" id="CUA98853.1"/>
    </source>
</evidence>
<dbReference type="InterPro" id="IPR002078">
    <property type="entry name" value="Sigma_54_int"/>
</dbReference>
<keyword evidence="10" id="KW-0238">DNA-binding</keyword>
<dbReference type="GO" id="GO:0006355">
    <property type="term" value="P:regulation of DNA-templated transcription"/>
    <property type="evidence" value="ECO:0007669"/>
    <property type="project" value="InterPro"/>
</dbReference>
<dbReference type="Gene3D" id="1.10.8.60">
    <property type="match status" value="1"/>
</dbReference>
<keyword evidence="4" id="KW-0805">Transcription regulation</keyword>
<dbReference type="Gene3D" id="1.10.10.60">
    <property type="entry name" value="Homeodomain-like"/>
    <property type="match status" value="1"/>
</dbReference>
<evidence type="ECO:0000256" key="5">
    <source>
        <dbReference type="ARBA" id="ARBA00023159"/>
    </source>
</evidence>
<dbReference type="PRINTS" id="PR01590">
    <property type="entry name" value="HTHFIS"/>
</dbReference>
<dbReference type="InterPro" id="IPR002197">
    <property type="entry name" value="HTH_Fis"/>
</dbReference>
<keyword evidence="7" id="KW-0597">Phosphoprotein</keyword>
<feature type="modified residue" description="4-aspartylphosphate" evidence="7">
    <location>
        <position position="73"/>
    </location>
</feature>
<dbReference type="PANTHER" id="PTHR32071:SF91">
    <property type="entry name" value="TUNGSTATE-RESPONSIVE TWO COMPONENT SIGMA54-DEPENDENT SIGNAL TRANSDUCTION SYSTEM RESPONSE REGULATOR FIS FAMILY"/>
    <property type="match status" value="1"/>
</dbReference>
<dbReference type="Pfam" id="PF25601">
    <property type="entry name" value="AAA_lid_14"/>
    <property type="match status" value="1"/>
</dbReference>
<evidence type="ECO:0000256" key="7">
    <source>
        <dbReference type="PROSITE-ProRule" id="PRU00169"/>
    </source>
</evidence>
<dbReference type="Proteomes" id="UP000183900">
    <property type="component" value="Unassembled WGS sequence"/>
</dbReference>
<dbReference type="PROSITE" id="PS50110">
    <property type="entry name" value="RESPONSE_REGULATORY"/>
    <property type="match status" value="1"/>
</dbReference>
<protein>
    <submittedName>
        <fullName evidence="10">DNA-binding transcriptional response regulator, NtrC family, contains REC, AAA-type ATPase, and a Fis-type DNA-binding domains</fullName>
    </submittedName>
</protein>
<keyword evidence="5" id="KW-0010">Activator</keyword>
<keyword evidence="11" id="KW-1185">Reference proteome</keyword>
<evidence type="ECO:0000259" key="8">
    <source>
        <dbReference type="PROSITE" id="PS50045"/>
    </source>
</evidence>
<dbReference type="InterPro" id="IPR011006">
    <property type="entry name" value="CheY-like_superfamily"/>
</dbReference>
<sequence length="471" mass="51489">MNTSTALASAAPRTGFDEALGEASILVIDDEPGMRNFLDRTLRPRCRHLDLAASVEEAASLLDAAHFDIVILDNIMAGKRGVDWLAEQRDTGFLPAAILITAYADLETAIQALQAGAADFVLKPFRSNQILNAVARCLDRMRLQRENTVLRHELKASSDLILLRDKLIGESPAIEDIRATIARVAPLPSSVLLTGQSGTGKEVAARMIHELSGRAAKPFVPVNCAAMPSDMVESELFGHVKGAFTGAQNGREGLLLHARGGTLFLDEIGDLPLQTQGKLLRVLEDRKVRPVGAERELPVDLRFVFATNVDLEKAVAEGRFRADLFFRINIVSLHMPPLKERGRDALDLADLFMQKLSLQLGTPPLPLTEEVRQAIAGYDWPGNVRELRNFIERSLILGRFPPDFLRTAQTPLGGGQASAAPQADGTLTLADMERNHILGTLERCGGDRDAAASLLGISRKTIDRRLRDWNV</sequence>
<feature type="domain" description="Sigma-54 factor interaction" evidence="8">
    <location>
        <begin position="167"/>
        <end position="396"/>
    </location>
</feature>
<dbReference type="SMART" id="SM00382">
    <property type="entry name" value="AAA"/>
    <property type="match status" value="1"/>
</dbReference>
<evidence type="ECO:0000256" key="2">
    <source>
        <dbReference type="ARBA" id="ARBA00022840"/>
    </source>
</evidence>
<proteinExistence type="predicted"/>
<dbReference type="FunFam" id="3.40.50.300:FF:000006">
    <property type="entry name" value="DNA-binding transcriptional regulator NtrC"/>
    <property type="match status" value="1"/>
</dbReference>
<accession>A0A0K6I711</accession>
<dbReference type="CDD" id="cd00156">
    <property type="entry name" value="REC"/>
    <property type="match status" value="1"/>
</dbReference>
<reference evidence="11" key="1">
    <citation type="submission" date="2015-08" db="EMBL/GenBank/DDBJ databases">
        <authorList>
            <person name="Varghese N."/>
        </authorList>
    </citation>
    <scope>NUCLEOTIDE SEQUENCE [LARGE SCALE GENOMIC DNA]</scope>
    <source>
        <strain evidence="11">DSM 23407</strain>
    </source>
</reference>
<dbReference type="Pfam" id="PF00158">
    <property type="entry name" value="Sigma54_activat"/>
    <property type="match status" value="1"/>
</dbReference>
<dbReference type="GO" id="GO:0005524">
    <property type="term" value="F:ATP binding"/>
    <property type="evidence" value="ECO:0007669"/>
    <property type="project" value="UniProtKB-KW"/>
</dbReference>
<dbReference type="PROSITE" id="PS50045">
    <property type="entry name" value="SIGMA54_INTERACT_4"/>
    <property type="match status" value="1"/>
</dbReference>
<dbReference type="Gene3D" id="3.40.50.300">
    <property type="entry name" value="P-loop containing nucleotide triphosphate hydrolases"/>
    <property type="match status" value="1"/>
</dbReference>
<organism evidence="10 11">
    <name type="scientific">Pannonibacter indicus</name>
    <dbReference type="NCBI Taxonomy" id="466044"/>
    <lineage>
        <taxon>Bacteria</taxon>
        <taxon>Pseudomonadati</taxon>
        <taxon>Pseudomonadota</taxon>
        <taxon>Alphaproteobacteria</taxon>
        <taxon>Hyphomicrobiales</taxon>
        <taxon>Stappiaceae</taxon>
        <taxon>Pannonibacter</taxon>
    </lineage>
</organism>
<gene>
    <name evidence="10" type="ORF">Ga0061067_11148</name>
</gene>
<dbReference type="InterPro" id="IPR058031">
    <property type="entry name" value="AAA_lid_NorR"/>
</dbReference>
<name>A0A0K6I711_9HYPH</name>
<dbReference type="PROSITE" id="PS00688">
    <property type="entry name" value="SIGMA54_INTERACT_3"/>
    <property type="match status" value="1"/>
</dbReference>
<evidence type="ECO:0000256" key="1">
    <source>
        <dbReference type="ARBA" id="ARBA00022741"/>
    </source>
</evidence>
<evidence type="ECO:0000256" key="3">
    <source>
        <dbReference type="ARBA" id="ARBA00023012"/>
    </source>
</evidence>
<dbReference type="SMART" id="SM00448">
    <property type="entry name" value="REC"/>
    <property type="match status" value="1"/>
</dbReference>